<comment type="caution">
    <text evidence="2">The sequence shown here is derived from an EMBL/GenBank/DDBJ whole genome shotgun (WGS) entry which is preliminary data.</text>
</comment>
<dbReference type="AlphaFoldDB" id="A0A5B6WR35"/>
<sequence length="108" mass="13175">MCCITSEGHRVPVVEYSIPRERVTWDFFQIEFRKKFISQRFLNKKQKEFLELKQGRMTVTEYEREFVRLTKYAREYVSTEEIMCKRFVNGLNEFVVLVDRAYKVEELS</sequence>
<gene>
    <name evidence="2" type="ORF">EPI10_005823</name>
</gene>
<dbReference type="Proteomes" id="UP000325315">
    <property type="component" value="Unassembled WGS sequence"/>
</dbReference>
<evidence type="ECO:0000313" key="2">
    <source>
        <dbReference type="EMBL" id="KAA3483674.1"/>
    </source>
</evidence>
<evidence type="ECO:0000313" key="3">
    <source>
        <dbReference type="Proteomes" id="UP000325315"/>
    </source>
</evidence>
<dbReference type="EMBL" id="SMMG02000002">
    <property type="protein sequence ID" value="KAA3483674.1"/>
    <property type="molecule type" value="Genomic_DNA"/>
</dbReference>
<accession>A0A5B6WR35</accession>
<keyword evidence="3" id="KW-1185">Reference proteome</keyword>
<dbReference type="Pfam" id="PF03732">
    <property type="entry name" value="Retrotrans_gag"/>
    <property type="match status" value="1"/>
</dbReference>
<dbReference type="PANTHER" id="PTHR34482">
    <property type="entry name" value="DNA DAMAGE-INDUCIBLE PROTEIN 1-LIKE"/>
    <property type="match status" value="1"/>
</dbReference>
<organism evidence="2 3">
    <name type="scientific">Gossypium australe</name>
    <dbReference type="NCBI Taxonomy" id="47621"/>
    <lineage>
        <taxon>Eukaryota</taxon>
        <taxon>Viridiplantae</taxon>
        <taxon>Streptophyta</taxon>
        <taxon>Embryophyta</taxon>
        <taxon>Tracheophyta</taxon>
        <taxon>Spermatophyta</taxon>
        <taxon>Magnoliopsida</taxon>
        <taxon>eudicotyledons</taxon>
        <taxon>Gunneridae</taxon>
        <taxon>Pentapetalae</taxon>
        <taxon>rosids</taxon>
        <taxon>malvids</taxon>
        <taxon>Malvales</taxon>
        <taxon>Malvaceae</taxon>
        <taxon>Malvoideae</taxon>
        <taxon>Gossypium</taxon>
    </lineage>
</organism>
<name>A0A5B6WR35_9ROSI</name>
<evidence type="ECO:0000259" key="1">
    <source>
        <dbReference type="Pfam" id="PF03732"/>
    </source>
</evidence>
<reference evidence="2" key="1">
    <citation type="submission" date="2019-08" db="EMBL/GenBank/DDBJ databases">
        <authorList>
            <person name="Liu F."/>
        </authorList>
    </citation>
    <scope>NUCLEOTIDE SEQUENCE [LARGE SCALE GENOMIC DNA]</scope>
    <source>
        <strain evidence="2">PA1801</strain>
        <tissue evidence="2">Leaf</tissue>
    </source>
</reference>
<dbReference type="PANTHER" id="PTHR34482:SF36">
    <property type="entry name" value="RETROTRANSPOSON GAG DOMAIN-CONTAINING PROTEIN"/>
    <property type="match status" value="1"/>
</dbReference>
<feature type="domain" description="Retrotransposon gag" evidence="1">
    <location>
        <begin position="20"/>
        <end position="93"/>
    </location>
</feature>
<proteinExistence type="predicted"/>
<dbReference type="InterPro" id="IPR005162">
    <property type="entry name" value="Retrotrans_gag_dom"/>
</dbReference>
<dbReference type="OrthoDB" id="2272416at2759"/>
<protein>
    <submittedName>
        <fullName evidence="2">E3 ubiquitin-protein ligase RBBP6</fullName>
    </submittedName>
</protein>